<evidence type="ECO:0000313" key="1">
    <source>
        <dbReference type="EMBL" id="AXF40690.1"/>
    </source>
</evidence>
<accession>A0A345AUV7</accession>
<dbReference type="Proteomes" id="UP000255697">
    <property type="component" value="Segment"/>
</dbReference>
<organism evidence="1 2">
    <name type="scientific">Acinetobacter phage vB_ApiM_fHyAci03</name>
    <dbReference type="NCBI Taxonomy" id="2269366"/>
    <lineage>
        <taxon>Viruses</taxon>
        <taxon>Duplodnaviria</taxon>
        <taxon>Heunggongvirae</taxon>
        <taxon>Uroviricota</taxon>
        <taxon>Caudoviricetes</taxon>
        <taxon>Pantevenvirales</taxon>
        <taxon>Straboviridae</taxon>
        <taxon>Twarogvirinae</taxon>
        <taxon>Lazarusvirus</taxon>
        <taxon>Lazarusvirus fhyacithree</taxon>
    </lineage>
</organism>
<gene>
    <name evidence="1" type="ORF">Ac3_121</name>
</gene>
<name>A0A345AUV7_9CAUD</name>
<reference evidence="2" key="1">
    <citation type="submission" date="2018-06" db="EMBL/GenBank/DDBJ databases">
        <title>Whole genome analysis of phage vB_ApiM_fHyAci03 infecting Acinetobacter pittii.</title>
        <authorList>
            <person name="Kiljunen S."/>
            <person name="Wicklund A."/>
            <person name="Skurnik M."/>
        </authorList>
    </citation>
    <scope>NUCLEOTIDE SEQUENCE [LARGE SCALE GENOMIC DNA]</scope>
</reference>
<keyword evidence="2" id="KW-1185">Reference proteome</keyword>
<proteinExistence type="predicted"/>
<evidence type="ECO:0000313" key="2">
    <source>
        <dbReference type="Proteomes" id="UP000255697"/>
    </source>
</evidence>
<dbReference type="EMBL" id="MH460829">
    <property type="protein sequence ID" value="AXF40690.1"/>
    <property type="molecule type" value="Genomic_DNA"/>
</dbReference>
<dbReference type="SUPFAM" id="SSF101386">
    <property type="entry name" value="all-alpha NTP pyrophosphatases"/>
    <property type="match status" value="1"/>
</dbReference>
<protein>
    <submittedName>
        <fullName evidence="1">Uncharacterized protein</fullName>
    </submittedName>
</protein>
<sequence length="207" mass="23135">MAGYHVADIKKSVHSSAYKLIEEAQEFIDALASDNRIMAQVELSDLYGALKHQANQLGVSLKDLDIMSETTKGAFEANGRPSFGSTAGWKKYLLENATSFVDGIGQVKIWVDYNTYYIIFTENSTSLPMVSESDIKGFTTVGEVIRGEIYVPQTKMHKKPGQLFHRNDSYHWVATKGTLVKFTRTERLTKLGNTDKIAEALECLNDI</sequence>